<feature type="region of interest" description="Disordered" evidence="17">
    <location>
        <begin position="183"/>
        <end position="223"/>
    </location>
</feature>
<dbReference type="Pfam" id="PF00078">
    <property type="entry name" value="RVT_1"/>
    <property type="match status" value="2"/>
</dbReference>
<keyword evidence="16" id="KW-0511">Multifunctional enzyme</keyword>
<dbReference type="Proteomes" id="UP001235939">
    <property type="component" value="Chromosome 21"/>
</dbReference>
<dbReference type="Pfam" id="PF17919">
    <property type="entry name" value="RT_RNaseH_2"/>
    <property type="match status" value="2"/>
</dbReference>
<dbReference type="Gene3D" id="3.30.420.10">
    <property type="entry name" value="Ribonuclease H-like superfamily/Ribonuclease H"/>
    <property type="match status" value="2"/>
</dbReference>
<dbReference type="SUPFAM" id="SSF53098">
    <property type="entry name" value="Ribonuclease H-like"/>
    <property type="match status" value="2"/>
</dbReference>
<feature type="compositionally biased region" description="Polar residues" evidence="17">
    <location>
        <begin position="1261"/>
        <end position="1271"/>
    </location>
</feature>
<dbReference type="Gene3D" id="1.10.340.70">
    <property type="match status" value="2"/>
</dbReference>
<feature type="compositionally biased region" description="Polar residues" evidence="17">
    <location>
        <begin position="183"/>
        <end position="196"/>
    </location>
</feature>
<keyword evidence="5" id="KW-0540">Nuclease</keyword>
<evidence type="ECO:0000256" key="10">
    <source>
        <dbReference type="ARBA" id="ARBA00022842"/>
    </source>
</evidence>
<dbReference type="PANTHER" id="PTHR37984:SF5">
    <property type="entry name" value="PROTEIN NYNRIN-LIKE"/>
    <property type="match status" value="1"/>
</dbReference>
<dbReference type="InterPro" id="IPR043128">
    <property type="entry name" value="Rev_trsase/Diguanyl_cyclase"/>
</dbReference>
<dbReference type="InterPro" id="IPR041373">
    <property type="entry name" value="RT_RNaseH"/>
</dbReference>
<dbReference type="InterPro" id="IPR041577">
    <property type="entry name" value="RT_RNaseH_2"/>
</dbReference>
<dbReference type="InterPro" id="IPR000477">
    <property type="entry name" value="RT_dom"/>
</dbReference>
<proteinExistence type="predicted"/>
<dbReference type="PROSITE" id="PS50994">
    <property type="entry name" value="INTEGRASE"/>
    <property type="match status" value="2"/>
</dbReference>
<evidence type="ECO:0000256" key="16">
    <source>
        <dbReference type="ARBA" id="ARBA00023268"/>
    </source>
</evidence>
<keyword evidence="11" id="KW-0229">DNA integration</keyword>
<feature type="compositionally biased region" description="Pro residues" evidence="17">
    <location>
        <begin position="1190"/>
        <end position="1199"/>
    </location>
</feature>
<feature type="compositionally biased region" description="Basic residues" evidence="17">
    <location>
        <begin position="210"/>
        <end position="223"/>
    </location>
</feature>
<gene>
    <name evidence="19" type="ORF">LAZ67_21002703</name>
</gene>
<feature type="region of interest" description="Disordered" evidence="17">
    <location>
        <begin position="1"/>
        <end position="21"/>
    </location>
</feature>
<feature type="region of interest" description="Disordered" evidence="17">
    <location>
        <begin position="1185"/>
        <end position="1220"/>
    </location>
</feature>
<dbReference type="CDD" id="cd09274">
    <property type="entry name" value="RNase_HI_RT_Ty3"/>
    <property type="match status" value="2"/>
</dbReference>
<keyword evidence="14" id="KW-0238">DNA-binding</keyword>
<evidence type="ECO:0000256" key="5">
    <source>
        <dbReference type="ARBA" id="ARBA00022722"/>
    </source>
</evidence>
<keyword evidence="8" id="KW-0255">Endonuclease</keyword>
<dbReference type="Pfam" id="PF17921">
    <property type="entry name" value="Integrase_H2C2"/>
    <property type="match status" value="2"/>
</dbReference>
<keyword evidence="12" id="KW-0695">RNA-directed DNA polymerase</keyword>
<organism evidence="19 20">
    <name type="scientific">Cordylochernes scorpioides</name>
    <dbReference type="NCBI Taxonomy" id="51811"/>
    <lineage>
        <taxon>Eukaryota</taxon>
        <taxon>Metazoa</taxon>
        <taxon>Ecdysozoa</taxon>
        <taxon>Arthropoda</taxon>
        <taxon>Chelicerata</taxon>
        <taxon>Arachnida</taxon>
        <taxon>Pseudoscorpiones</taxon>
        <taxon>Cheliferoidea</taxon>
        <taxon>Chernetidae</taxon>
        <taxon>Cordylochernes</taxon>
    </lineage>
</organism>
<dbReference type="InterPro" id="IPR041588">
    <property type="entry name" value="Integrase_H2C2"/>
</dbReference>
<feature type="domain" description="Integrase catalytic" evidence="18">
    <location>
        <begin position="889"/>
        <end position="958"/>
    </location>
</feature>
<evidence type="ECO:0000256" key="15">
    <source>
        <dbReference type="ARBA" id="ARBA00023172"/>
    </source>
</evidence>
<feature type="region of interest" description="Disordered" evidence="17">
    <location>
        <begin position="1241"/>
        <end position="1295"/>
    </location>
</feature>
<dbReference type="PANTHER" id="PTHR37984">
    <property type="entry name" value="PROTEIN CBG26694"/>
    <property type="match status" value="1"/>
</dbReference>
<evidence type="ECO:0000256" key="13">
    <source>
        <dbReference type="ARBA" id="ARBA00022932"/>
    </source>
</evidence>
<keyword evidence="3" id="KW-0808">Transferase</keyword>
<dbReference type="SUPFAM" id="SSF56672">
    <property type="entry name" value="DNA/RNA polymerases"/>
    <property type="match status" value="3"/>
</dbReference>
<evidence type="ECO:0000259" key="18">
    <source>
        <dbReference type="PROSITE" id="PS50994"/>
    </source>
</evidence>
<dbReference type="Pfam" id="PF00665">
    <property type="entry name" value="rve"/>
    <property type="match status" value="1"/>
</dbReference>
<keyword evidence="7" id="KW-0064">Aspartyl protease</keyword>
<dbReference type="CDD" id="cd01647">
    <property type="entry name" value="RT_LTR"/>
    <property type="match status" value="1"/>
</dbReference>
<feature type="non-terminal residue" evidence="19">
    <location>
        <position position="1935"/>
    </location>
</feature>
<keyword evidence="20" id="KW-1185">Reference proteome</keyword>
<evidence type="ECO:0000256" key="17">
    <source>
        <dbReference type="SAM" id="MobiDB-lite"/>
    </source>
</evidence>
<dbReference type="InterPro" id="IPR036397">
    <property type="entry name" value="RNaseH_sf"/>
</dbReference>
<keyword evidence="2" id="KW-0645">Protease</keyword>
<dbReference type="InterPro" id="IPR056924">
    <property type="entry name" value="SH3_Tf2-1"/>
</dbReference>
<keyword evidence="9" id="KW-0378">Hydrolase</keyword>
<feature type="compositionally biased region" description="Polar residues" evidence="17">
    <location>
        <begin position="1241"/>
        <end position="1254"/>
    </location>
</feature>
<keyword evidence="13" id="KW-0239">DNA-directed DNA polymerase</keyword>
<name>A0ABY6LQW5_9ARAC</name>
<feature type="domain" description="Integrase catalytic" evidence="18">
    <location>
        <begin position="1654"/>
        <end position="1817"/>
    </location>
</feature>
<keyword evidence="4" id="KW-0548">Nucleotidyltransferase</keyword>
<evidence type="ECO:0000256" key="3">
    <source>
        <dbReference type="ARBA" id="ARBA00022679"/>
    </source>
</evidence>
<evidence type="ECO:0000256" key="2">
    <source>
        <dbReference type="ARBA" id="ARBA00022670"/>
    </source>
</evidence>
<keyword evidence="10" id="KW-0460">Magnesium</keyword>
<dbReference type="Gene3D" id="3.10.20.370">
    <property type="match status" value="3"/>
</dbReference>
<dbReference type="Gene3D" id="3.10.10.10">
    <property type="entry name" value="HIV Type 1 Reverse Transcriptase, subunit A, domain 1"/>
    <property type="match status" value="1"/>
</dbReference>
<sequence>MFSHVTRRSETVPPRIQPPETFDFSTPNEWPKWRKRFERYLVVSGMKKKEEANKIDLFMYLMGDRADDIFRTFKFEKEEEATKIDSVLKAFDSHFCVRKNIIYERAKFNSRIQEDREPVDEFITSLYKLADSCEFEGLHEQLIRDRIVVGVRDKALSERMQLDSELTLEKAVKLVRQQQVDLQRPSTSQKVNQVKFNSKKQSPKQQQQPSRKKEKSAKTRSRCPKCGGFTHKEGQACRAEGQICNLCSKTGHFANCCPDKQAKTAEVKAVSELDEEIGFLLEVSAVEDSSNLDDDEGECWRRWTAEIQVNGKQKVMSIILQGMDGVMCCLDDILIFASDSKTHDRILRLVLRKLKEAKVTLNKAKCVFGVPRINFLGHILVEDGIRPDPAKIEAVAKMLAPTDVHGVRRFLGMVNHLGRFVENLSEIVAPLNQLLVKGQDFVWDCSQERAFRKLKELLTTQPILAAYDVRKPTMVSSYASSYGLGAVLKQEGKNGIWRPVAYSSRTMTPTEKRYAQIEKEALAITWACERFQDFLLGKSFRIETDHKPLIPLFSTATFPNAYDEVWIRNSAYPWKGAARRRCIIQTTTSYNRGRYPLHTDASGHGIGAVLLQIQGGKERPIAYASRSLTKAENNYSTTEKECLAVVWSISKFRPYLFGRPITVVTDHHSLCWLVGQKDPSGRLARWALKLQEFDVTVIYKSGRTHKHKDADCLSRSPLENDQPSAVMSLTNVDIEQTKDPDLAKIIDNLNSGYTRKEFSIIDGILYKKNYSTTARPWLMMIPKHLRSGVMADLHDAPTAGHSGFARTYDKVKKRFYWPGLYRTVRQYVSHCRECQRRKKLPRRPAGQLVSIPPVEKPFYKVGVDLLGRFPVSKDGNHWIIVCTDYMTRIVHRFTMAYHPQTNGLTERFNKTLADMLSMYTGVEQKDWDQVLPYVTFAYNTAKQEVTGNTPFFLVHAREAETYIDAVLPYLPDEISDDYVGELVTRAEEARQLSRSRLLQSQAKDRRLYHQKHTPVYYQKDDLVWVFTPIRKVGLSEKLLKRYFGPYKVTKKLSEVTNFNLQTQNLTPQQKLQKLPQYLVKQPLDLFRQLRLDAKPYEEAQRTLEDLFPDKTDTTYAKFFAAKAQHYNTLEEYFRTKTTLGMQLNLPRPVIIEALTEGLPTGDQRLVRVVPPKSLSEWYELTSRVRGNFSPQPPRGPDNPPRMEGPYHNTPRPPPRAQNYAAIPPSPCKFCQGQHWHSQCQQRPASNAQHGQTYHASHHRQGTFNQANNGRQPTPSTVPAAPTTSNTSPKQPDIHPLPLIESVLDKLSRAKIFSSVDIASAYWQIEIAPESRPLLAFVTPDGQYQWTRLPFGLRNSPQIYERSISAINVYNKFIPNYARLRTPLNNLLKKNVNWHWSDACQQAFETLKKCLTTQPILHLFQEGLPCQLYCDASTQGIAGILKQVHPNNQIHPVQFYSRALRPHEQNYNISELECLAIIESVEKFRIYLTGTKFTIFSDHHALQWLKSIKNPAGRLFRWSLRLSTYDYEIRYIKGTQQYEADLLSRNPFCGFLDADTIKIHQNNTPTHPHITQDTNGLHTITRKGVAKILIPEKLRNTLLNKVHLEYNHPGISQMSRLVSGQYHWSGMSRDIKNHVNSCTTCQLTKHPKEPTYGELGQTPSATKPFDLLSINTVSGFAKYGNSKTHLHVIVDHMTRYAWTFPSKSTSTLTYIQAIKKVLVYGSPKRLLSDRAPAFTSEKFRRFLIAHGIQPLNTTSNNPQANGLCERLNSTITGKLRLLHLENPKTSWTKLVNKVTQVYNNTPHSVTGFPPSYLLFGIIPTELSNHINPYPPIDIARQQAYQHTQLKHDKDKQKFDLNHKTPNFEIGDLVLVKVYHHPNTGKLTPYFTGPYTILEVISPNVVKINRPNQPLNKEHDTIHVNKLRPYTESVPHIAPPT</sequence>
<evidence type="ECO:0000313" key="20">
    <source>
        <dbReference type="Proteomes" id="UP001235939"/>
    </source>
</evidence>
<dbReference type="InterPro" id="IPR050951">
    <property type="entry name" value="Retrovirus_Pol_polyprotein"/>
</dbReference>
<evidence type="ECO:0000256" key="11">
    <source>
        <dbReference type="ARBA" id="ARBA00022908"/>
    </source>
</evidence>
<dbReference type="EC" id="2.7.7.49" evidence="1"/>
<evidence type="ECO:0000256" key="4">
    <source>
        <dbReference type="ARBA" id="ARBA00022695"/>
    </source>
</evidence>
<protein>
    <recommendedName>
        <fullName evidence="1">RNA-directed DNA polymerase</fullName>
        <ecNumber evidence="1">2.7.7.49</ecNumber>
    </recommendedName>
</protein>
<dbReference type="Pfam" id="PF17917">
    <property type="entry name" value="RT_RNaseH"/>
    <property type="match status" value="1"/>
</dbReference>
<dbReference type="InterPro" id="IPR001584">
    <property type="entry name" value="Integrase_cat-core"/>
</dbReference>
<dbReference type="Pfam" id="PF24626">
    <property type="entry name" value="SH3_Tf2-1"/>
    <property type="match status" value="1"/>
</dbReference>
<feature type="compositionally biased region" description="Low complexity" evidence="17">
    <location>
        <begin position="1272"/>
        <end position="1288"/>
    </location>
</feature>
<evidence type="ECO:0000256" key="9">
    <source>
        <dbReference type="ARBA" id="ARBA00022801"/>
    </source>
</evidence>
<keyword evidence="15" id="KW-0233">DNA recombination</keyword>
<accession>A0ABY6LQW5</accession>
<reference evidence="19 20" key="1">
    <citation type="submission" date="2022-01" db="EMBL/GenBank/DDBJ databases">
        <title>A chromosomal length assembly of Cordylochernes scorpioides.</title>
        <authorList>
            <person name="Zeh D."/>
            <person name="Zeh J."/>
        </authorList>
    </citation>
    <scope>NUCLEOTIDE SEQUENCE [LARGE SCALE GENOMIC DNA]</scope>
    <source>
        <strain evidence="19">IN4F17</strain>
        <tissue evidence="19">Whole Body</tissue>
    </source>
</reference>
<evidence type="ECO:0000256" key="1">
    <source>
        <dbReference type="ARBA" id="ARBA00012493"/>
    </source>
</evidence>
<evidence type="ECO:0000256" key="6">
    <source>
        <dbReference type="ARBA" id="ARBA00022723"/>
    </source>
</evidence>
<keyword evidence="6" id="KW-0479">Metal-binding</keyword>
<evidence type="ECO:0000256" key="14">
    <source>
        <dbReference type="ARBA" id="ARBA00023125"/>
    </source>
</evidence>
<evidence type="ECO:0000313" key="19">
    <source>
        <dbReference type="EMBL" id="UYV82532.1"/>
    </source>
</evidence>
<evidence type="ECO:0000256" key="8">
    <source>
        <dbReference type="ARBA" id="ARBA00022759"/>
    </source>
</evidence>
<evidence type="ECO:0000256" key="7">
    <source>
        <dbReference type="ARBA" id="ARBA00022750"/>
    </source>
</evidence>
<dbReference type="EMBL" id="CP092883">
    <property type="protein sequence ID" value="UYV82532.1"/>
    <property type="molecule type" value="Genomic_DNA"/>
</dbReference>
<evidence type="ECO:0000256" key="12">
    <source>
        <dbReference type="ARBA" id="ARBA00022918"/>
    </source>
</evidence>
<dbReference type="InterPro" id="IPR043502">
    <property type="entry name" value="DNA/RNA_pol_sf"/>
</dbReference>
<dbReference type="InterPro" id="IPR012337">
    <property type="entry name" value="RNaseH-like_sf"/>
</dbReference>
<dbReference type="Gene3D" id="3.30.70.270">
    <property type="match status" value="3"/>
</dbReference>